<evidence type="ECO:0000256" key="1">
    <source>
        <dbReference type="SAM" id="MobiDB-lite"/>
    </source>
</evidence>
<feature type="region of interest" description="Disordered" evidence="1">
    <location>
        <begin position="225"/>
        <end position="313"/>
    </location>
</feature>
<reference evidence="2 3" key="1">
    <citation type="submission" date="2024-11" db="EMBL/GenBank/DDBJ databases">
        <title>Chromosome-level genome assembly of the freshwater bivalve Anodonta woodiana.</title>
        <authorList>
            <person name="Chen X."/>
        </authorList>
    </citation>
    <scope>NUCLEOTIDE SEQUENCE [LARGE SCALE GENOMIC DNA]</scope>
    <source>
        <strain evidence="2">MN2024</strain>
        <tissue evidence="2">Gills</tissue>
    </source>
</reference>
<comment type="caution">
    <text evidence="2">The sequence shown here is derived from an EMBL/GenBank/DDBJ whole genome shotgun (WGS) entry which is preliminary data.</text>
</comment>
<organism evidence="2 3">
    <name type="scientific">Sinanodonta woodiana</name>
    <name type="common">Chinese pond mussel</name>
    <name type="synonym">Anodonta woodiana</name>
    <dbReference type="NCBI Taxonomy" id="1069815"/>
    <lineage>
        <taxon>Eukaryota</taxon>
        <taxon>Metazoa</taxon>
        <taxon>Spiralia</taxon>
        <taxon>Lophotrochozoa</taxon>
        <taxon>Mollusca</taxon>
        <taxon>Bivalvia</taxon>
        <taxon>Autobranchia</taxon>
        <taxon>Heteroconchia</taxon>
        <taxon>Palaeoheterodonta</taxon>
        <taxon>Unionida</taxon>
        <taxon>Unionoidea</taxon>
        <taxon>Unionidae</taxon>
        <taxon>Unioninae</taxon>
        <taxon>Sinanodonta</taxon>
    </lineage>
</organism>
<sequence length="390" mass="45330">MVNESLTTRLARERLAALSAFVPLRDRVRDKLQQRQQAQTDFSTSTEQLFSPITTATKDVKTATERAIYGDIPKEGKRREVPLLSALENITEETRGTQQAIKELSGEIKTQREYEQLADIDDQDVPEKPQRVDFIGKLEEDFINRVTRIELKKNEDYVAFGNFAAESFYRRNEALKDEYKTDYINKDTWVDWLYKINQRIPGNLKKDNLNYRAFRMGVDKYKLMKHQQQEDIKQQRQEEKQRQREEKQQRREELQRQREEKQQRGRGRGRGRGQQMQSPDDQDDSQGATGTTKEVTTEESSGEGYSGGQFFDNPTITCPGNMLRDISRLEVLVGGKRAGNNSREIINEAADICRRLFQGGIININLYRELIEELVENHPELQGNSGYYSD</sequence>
<accession>A0ABD3WIF8</accession>
<dbReference type="Proteomes" id="UP001634394">
    <property type="component" value="Unassembled WGS sequence"/>
</dbReference>
<keyword evidence="3" id="KW-1185">Reference proteome</keyword>
<dbReference type="EMBL" id="JBJQND010000006">
    <property type="protein sequence ID" value="KAL3872518.1"/>
    <property type="molecule type" value="Genomic_DNA"/>
</dbReference>
<feature type="compositionally biased region" description="Basic and acidic residues" evidence="1">
    <location>
        <begin position="225"/>
        <end position="263"/>
    </location>
</feature>
<feature type="compositionally biased region" description="Low complexity" evidence="1">
    <location>
        <begin position="273"/>
        <end position="303"/>
    </location>
</feature>
<evidence type="ECO:0000313" key="3">
    <source>
        <dbReference type="Proteomes" id="UP001634394"/>
    </source>
</evidence>
<proteinExistence type="predicted"/>
<dbReference type="AlphaFoldDB" id="A0ABD3WIF8"/>
<protein>
    <submittedName>
        <fullName evidence="2">Uncharacterized protein</fullName>
    </submittedName>
</protein>
<name>A0ABD3WIF8_SINWO</name>
<evidence type="ECO:0000313" key="2">
    <source>
        <dbReference type="EMBL" id="KAL3872518.1"/>
    </source>
</evidence>
<gene>
    <name evidence="2" type="ORF">ACJMK2_035742</name>
</gene>